<dbReference type="PANTHER" id="PTHR34001">
    <property type="entry name" value="BLL7405 PROTEIN"/>
    <property type="match status" value="1"/>
</dbReference>
<evidence type="ECO:0000256" key="4">
    <source>
        <dbReference type="ARBA" id="ARBA00023237"/>
    </source>
</evidence>
<feature type="chain" id="PRO_5046918410" evidence="6">
    <location>
        <begin position="21"/>
        <end position="220"/>
    </location>
</feature>
<accession>A0ABY3REY8</accession>
<keyword evidence="2 6" id="KW-0732">Signal</keyword>
<reference evidence="8" key="1">
    <citation type="journal article" date="2024" name="Antonie Van Leeuwenhoek">
        <title>Bradyrhizobium ontarionense sp. nov., a novel bacterial symbiont isolated from Aeschynomene indica (Indian jointvetch), harbours photosynthesis, nitrogen fixation and nitrous oxide (N2O) reductase genes.</title>
        <authorList>
            <person name="Bromfield E.S.P."/>
            <person name="Cloutier S."/>
        </authorList>
    </citation>
    <scope>NUCLEOTIDE SEQUENCE</scope>
    <source>
        <strain evidence="8">A19</strain>
    </source>
</reference>
<dbReference type="Proteomes" id="UP001431010">
    <property type="component" value="Chromosome"/>
</dbReference>
<evidence type="ECO:0000256" key="5">
    <source>
        <dbReference type="ARBA" id="ARBA00038306"/>
    </source>
</evidence>
<dbReference type="EMBL" id="CP088156">
    <property type="protein sequence ID" value="UFZ05878.1"/>
    <property type="molecule type" value="Genomic_DNA"/>
</dbReference>
<evidence type="ECO:0000256" key="1">
    <source>
        <dbReference type="ARBA" id="ARBA00004442"/>
    </source>
</evidence>
<dbReference type="Gene3D" id="2.40.160.20">
    <property type="match status" value="1"/>
</dbReference>
<feature type="signal peptide" evidence="6">
    <location>
        <begin position="1"/>
        <end position="20"/>
    </location>
</feature>
<gene>
    <name evidence="8" type="ORF">LQG66_06095</name>
</gene>
<evidence type="ECO:0000256" key="2">
    <source>
        <dbReference type="ARBA" id="ARBA00022729"/>
    </source>
</evidence>
<dbReference type="InterPro" id="IPR051692">
    <property type="entry name" value="OMP-like"/>
</dbReference>
<evidence type="ECO:0000313" key="8">
    <source>
        <dbReference type="EMBL" id="UFZ05878.1"/>
    </source>
</evidence>
<dbReference type="InterPro" id="IPR027385">
    <property type="entry name" value="Beta-barrel_OMP"/>
</dbReference>
<dbReference type="SUPFAM" id="SSF56925">
    <property type="entry name" value="OMPA-like"/>
    <property type="match status" value="1"/>
</dbReference>
<dbReference type="RefSeq" id="WP_231324412.1">
    <property type="nucleotide sequence ID" value="NZ_CP088156.1"/>
</dbReference>
<dbReference type="InterPro" id="IPR011250">
    <property type="entry name" value="OMP/PagP_B-barrel"/>
</dbReference>
<name>A0ABY3REY8_9BRAD</name>
<keyword evidence="3" id="KW-0472">Membrane</keyword>
<sequence>MKKILLATVALAALAAPAAAADLAARPYTKAPVAAPLPTWAGFYIGAMGGYASQDNNSFAGFVAPFSLSQKGGFAGGTIGYNWQQGPVVFGVEADAAWADINGSVTAGGATFSSKIEDMGTVRGRLGYTFGPAMLYATGGYAWMENKATLSGFGATDFGRQFHNGWTLGAGAEYMFVPNWSVKAEYLYKSFGSENYAAGGLLPSGTINLHTVQVGVNYHF</sequence>
<protein>
    <submittedName>
        <fullName evidence="8">Porin family protein</fullName>
    </submittedName>
</protein>
<evidence type="ECO:0000313" key="9">
    <source>
        <dbReference type="Proteomes" id="UP001431010"/>
    </source>
</evidence>
<feature type="domain" description="Outer membrane protein beta-barrel" evidence="7">
    <location>
        <begin position="7"/>
        <end position="220"/>
    </location>
</feature>
<evidence type="ECO:0000256" key="6">
    <source>
        <dbReference type="SAM" id="SignalP"/>
    </source>
</evidence>
<keyword evidence="9" id="KW-1185">Reference proteome</keyword>
<comment type="subcellular location">
    <subcellularLocation>
        <location evidence="1">Cell outer membrane</location>
    </subcellularLocation>
</comment>
<dbReference type="PANTHER" id="PTHR34001:SF3">
    <property type="entry name" value="BLL7405 PROTEIN"/>
    <property type="match status" value="1"/>
</dbReference>
<evidence type="ECO:0000259" key="7">
    <source>
        <dbReference type="Pfam" id="PF13505"/>
    </source>
</evidence>
<evidence type="ECO:0000256" key="3">
    <source>
        <dbReference type="ARBA" id="ARBA00023136"/>
    </source>
</evidence>
<keyword evidence="4" id="KW-0998">Cell outer membrane</keyword>
<comment type="similarity">
    <text evidence="5">Belongs to the Omp25/RopB family.</text>
</comment>
<dbReference type="Pfam" id="PF13505">
    <property type="entry name" value="OMP_b-brl"/>
    <property type="match status" value="1"/>
</dbReference>
<proteinExistence type="inferred from homology"/>
<organism evidence="8 9">
    <name type="scientific">Bradyrhizobium ontarionense</name>
    <dbReference type="NCBI Taxonomy" id="2898149"/>
    <lineage>
        <taxon>Bacteria</taxon>
        <taxon>Pseudomonadati</taxon>
        <taxon>Pseudomonadota</taxon>
        <taxon>Alphaproteobacteria</taxon>
        <taxon>Hyphomicrobiales</taxon>
        <taxon>Nitrobacteraceae</taxon>
        <taxon>Bradyrhizobium</taxon>
    </lineage>
</organism>